<protein>
    <submittedName>
        <fullName evidence="1">Uncharacterized protein</fullName>
    </submittedName>
</protein>
<dbReference type="Proteomes" id="UP000478052">
    <property type="component" value="Unassembled WGS sequence"/>
</dbReference>
<evidence type="ECO:0000313" key="1">
    <source>
        <dbReference type="EMBL" id="KAF0748449.1"/>
    </source>
</evidence>
<comment type="caution">
    <text evidence="1">The sequence shown here is derived from an EMBL/GenBank/DDBJ whole genome shotgun (WGS) entry which is preliminary data.</text>
</comment>
<dbReference type="EMBL" id="VUJU01006469">
    <property type="protein sequence ID" value="KAF0748449.1"/>
    <property type="molecule type" value="Genomic_DNA"/>
</dbReference>
<gene>
    <name evidence="1" type="ORF">FWK35_00018881</name>
</gene>
<organism evidence="1 2">
    <name type="scientific">Aphis craccivora</name>
    <name type="common">Cowpea aphid</name>
    <dbReference type="NCBI Taxonomy" id="307492"/>
    <lineage>
        <taxon>Eukaryota</taxon>
        <taxon>Metazoa</taxon>
        <taxon>Ecdysozoa</taxon>
        <taxon>Arthropoda</taxon>
        <taxon>Hexapoda</taxon>
        <taxon>Insecta</taxon>
        <taxon>Pterygota</taxon>
        <taxon>Neoptera</taxon>
        <taxon>Paraneoptera</taxon>
        <taxon>Hemiptera</taxon>
        <taxon>Sternorrhyncha</taxon>
        <taxon>Aphidomorpha</taxon>
        <taxon>Aphidoidea</taxon>
        <taxon>Aphididae</taxon>
        <taxon>Aphidini</taxon>
        <taxon>Aphis</taxon>
        <taxon>Aphis</taxon>
    </lineage>
</organism>
<sequence length="51" mass="6165">MEEKAEQALRVLYHIHRHPSSPIPENIKTMGYNTIQLPTWRNHLIFNVFHR</sequence>
<keyword evidence="2" id="KW-1185">Reference proteome</keyword>
<name>A0A6G0Y373_APHCR</name>
<proteinExistence type="predicted"/>
<reference evidence="1 2" key="1">
    <citation type="submission" date="2019-08" db="EMBL/GenBank/DDBJ databases">
        <title>Whole genome of Aphis craccivora.</title>
        <authorList>
            <person name="Voronova N.V."/>
            <person name="Shulinski R.S."/>
            <person name="Bandarenka Y.V."/>
            <person name="Zhorov D.G."/>
            <person name="Warner D."/>
        </authorList>
    </citation>
    <scope>NUCLEOTIDE SEQUENCE [LARGE SCALE GENOMIC DNA]</scope>
    <source>
        <strain evidence="1">180601</strain>
        <tissue evidence="1">Whole Body</tissue>
    </source>
</reference>
<dbReference type="AlphaFoldDB" id="A0A6G0Y373"/>
<accession>A0A6G0Y373</accession>
<feature type="non-terminal residue" evidence="1">
    <location>
        <position position="51"/>
    </location>
</feature>
<evidence type="ECO:0000313" key="2">
    <source>
        <dbReference type="Proteomes" id="UP000478052"/>
    </source>
</evidence>